<dbReference type="OrthoDB" id="194443at2759"/>
<dbReference type="SUPFAM" id="SSF49785">
    <property type="entry name" value="Galactose-binding domain-like"/>
    <property type="match status" value="1"/>
</dbReference>
<dbReference type="SUPFAM" id="SSF54695">
    <property type="entry name" value="POZ domain"/>
    <property type="match status" value="1"/>
</dbReference>
<dbReference type="PROSITE" id="PS50097">
    <property type="entry name" value="BTB"/>
    <property type="match status" value="1"/>
</dbReference>
<dbReference type="CDD" id="cd18186">
    <property type="entry name" value="BTB_POZ_ZBTB_KLHL-like"/>
    <property type="match status" value="1"/>
</dbReference>
<dbReference type="AlphaFoldDB" id="A0A9N9D097"/>
<dbReference type="SMART" id="SM00225">
    <property type="entry name" value="BTB"/>
    <property type="match status" value="1"/>
</dbReference>
<name>A0A9N9D097_9GLOM</name>
<dbReference type="Proteomes" id="UP000789342">
    <property type="component" value="Unassembled WGS sequence"/>
</dbReference>
<dbReference type="InterPro" id="IPR038680">
    <property type="entry name" value="PAW_sf"/>
</dbReference>
<dbReference type="InterPro" id="IPR011333">
    <property type="entry name" value="SKP1/BTB/POZ_sf"/>
</dbReference>
<accession>A0A9N9D097</accession>
<keyword evidence="3" id="KW-1185">Reference proteome</keyword>
<dbReference type="Pfam" id="PF04721">
    <property type="entry name" value="PAW"/>
    <property type="match status" value="1"/>
</dbReference>
<dbReference type="GO" id="GO:0006516">
    <property type="term" value="P:glycoprotein catabolic process"/>
    <property type="evidence" value="ECO:0007669"/>
    <property type="project" value="InterPro"/>
</dbReference>
<protein>
    <submittedName>
        <fullName evidence="2">6547_t:CDS:1</fullName>
    </submittedName>
</protein>
<evidence type="ECO:0000313" key="2">
    <source>
        <dbReference type="EMBL" id="CAG8620505.1"/>
    </source>
</evidence>
<gene>
    <name evidence="2" type="ORF">AMORRO_LOCUS8640</name>
</gene>
<dbReference type="InterPro" id="IPR008979">
    <property type="entry name" value="Galactose-bd-like_sf"/>
</dbReference>
<evidence type="ECO:0000313" key="3">
    <source>
        <dbReference type="Proteomes" id="UP000789342"/>
    </source>
</evidence>
<organism evidence="2 3">
    <name type="scientific">Acaulospora morrowiae</name>
    <dbReference type="NCBI Taxonomy" id="94023"/>
    <lineage>
        <taxon>Eukaryota</taxon>
        <taxon>Fungi</taxon>
        <taxon>Fungi incertae sedis</taxon>
        <taxon>Mucoromycota</taxon>
        <taxon>Glomeromycotina</taxon>
        <taxon>Glomeromycetes</taxon>
        <taxon>Diversisporales</taxon>
        <taxon>Acaulosporaceae</taxon>
        <taxon>Acaulospora</taxon>
    </lineage>
</organism>
<dbReference type="Gene3D" id="3.30.710.10">
    <property type="entry name" value="Potassium Channel Kv1.1, Chain A"/>
    <property type="match status" value="1"/>
</dbReference>
<dbReference type="InterPro" id="IPR000210">
    <property type="entry name" value="BTB/POZ_dom"/>
</dbReference>
<dbReference type="InterPro" id="IPR006588">
    <property type="entry name" value="Peptide_N_glycanase_PAW_dom"/>
</dbReference>
<proteinExistence type="predicted"/>
<sequence length="440" mass="50373">METGDSRQNETESVSSVFRINFPTSIFRTGILMPPVHQPSVTQDKTGGLFNNNDIMHVLKDDTRPNVYTHRLSYNVLRDSYYENGNLGKEYIKKWKKGVLSWNNIYYKWEFDWDMVYLARDPYERRKDIPGEIRWKFDYRPGKFVISKLSLKLQHTIFDDNASIVWTITALPTRANVNTTPQTIEFEPASSYPHNVNSRKDVTLLVEGQYGFVLCASLSGGLETNISWQRTQLFRRSTVVEFDEFNPVDDDSGINFGLDVKVELTPDLICESLPEAEYGKEKANELVLDDKETSDFVIHLEIPEDSVKNDDSLNKEIRNFYVHCSVLSARSDYFKALLNSQMIEAREKVVTLSGILPSSFETILKFIYTGTLSDVNSLGEWVELLHGASRLLIPALVQRCEQGIRGYLNEETVETIEAFAEECGATQLLRCCKMLNVGEE</sequence>
<reference evidence="2" key="1">
    <citation type="submission" date="2021-06" db="EMBL/GenBank/DDBJ databases">
        <authorList>
            <person name="Kallberg Y."/>
            <person name="Tangrot J."/>
            <person name="Rosling A."/>
        </authorList>
    </citation>
    <scope>NUCLEOTIDE SEQUENCE</scope>
    <source>
        <strain evidence="2">CL551</strain>
    </source>
</reference>
<dbReference type="PANTHER" id="PTHR24413">
    <property type="entry name" value="SPECKLE-TYPE POZ PROTEIN"/>
    <property type="match status" value="1"/>
</dbReference>
<feature type="domain" description="BTB" evidence="1">
    <location>
        <begin position="309"/>
        <end position="376"/>
    </location>
</feature>
<evidence type="ECO:0000259" key="1">
    <source>
        <dbReference type="PROSITE" id="PS50097"/>
    </source>
</evidence>
<dbReference type="Gene3D" id="2.60.120.1020">
    <property type="entry name" value="Peptide N glycanase, PAW domain"/>
    <property type="match status" value="1"/>
</dbReference>
<comment type="caution">
    <text evidence="2">The sequence shown here is derived from an EMBL/GenBank/DDBJ whole genome shotgun (WGS) entry which is preliminary data.</text>
</comment>
<dbReference type="GO" id="GO:0005737">
    <property type="term" value="C:cytoplasm"/>
    <property type="evidence" value="ECO:0007669"/>
    <property type="project" value="InterPro"/>
</dbReference>
<dbReference type="EMBL" id="CAJVPV010007553">
    <property type="protein sequence ID" value="CAG8620505.1"/>
    <property type="molecule type" value="Genomic_DNA"/>
</dbReference>
<dbReference type="Pfam" id="PF00651">
    <property type="entry name" value="BTB"/>
    <property type="match status" value="1"/>
</dbReference>